<dbReference type="InterPro" id="IPR056569">
    <property type="entry name" value="ArlJ-like"/>
</dbReference>
<sequence>MPYIEMTPQRRLMLLAVGAMLGAVPLFLVASLFRGELLSSIQNAGGVYLVTSLRVNVLVTFSLVLFTLPYAFVDYLNRSFTRSVESVLPELFKGLAEAVRSGLTLPEALSSVAETLGGEVGKMLRQVVLLTEMGVTFQEAIARAFSRYRLPSLDRLGSILLTAYESGGKVIDALETSAQIFGAIRSYEEERATTINPHVLTIYAATILYVILSLTILYVFVMPLSRLQGIPGALGKINPGVYAAVMYYSGVMIAFFGGLIAGKMRHGKASAGLIHADIQVAIVAFSFLLAEKAMA</sequence>
<keyword evidence="4 6" id="KW-1133">Transmembrane helix</keyword>
<feature type="transmembrane region" description="Helical" evidence="6">
    <location>
        <begin position="53"/>
        <end position="73"/>
    </location>
</feature>
<dbReference type="KEGG" id="tpe:Tpen_0805"/>
<evidence type="ECO:0000259" key="7">
    <source>
        <dbReference type="Pfam" id="PF00482"/>
    </source>
</evidence>
<dbReference type="PANTHER" id="PTHR35402">
    <property type="entry name" value="INTEGRAL MEMBRANE PROTEIN-RELATED"/>
    <property type="match status" value="1"/>
</dbReference>
<dbReference type="EnsemblBacteria" id="ABL78206">
    <property type="protein sequence ID" value="ABL78206"/>
    <property type="gene ID" value="Tpen_0805"/>
</dbReference>
<accession>A1RYC6</accession>
<comment type="subcellular location">
    <subcellularLocation>
        <location evidence="1">Cell membrane</location>
        <topology evidence="1">Multi-pass membrane protein</topology>
    </subcellularLocation>
</comment>
<evidence type="ECO:0000256" key="2">
    <source>
        <dbReference type="ARBA" id="ARBA00022475"/>
    </source>
</evidence>
<dbReference type="EMBL" id="CP000505">
    <property type="protein sequence ID" value="ABL78206.1"/>
    <property type="molecule type" value="Genomic_DNA"/>
</dbReference>
<dbReference type="Pfam" id="PF00482">
    <property type="entry name" value="T2SSF"/>
    <property type="match status" value="1"/>
</dbReference>
<evidence type="ECO:0000256" key="5">
    <source>
        <dbReference type="ARBA" id="ARBA00023136"/>
    </source>
</evidence>
<feature type="transmembrane region" description="Helical" evidence="6">
    <location>
        <begin position="12"/>
        <end position="33"/>
    </location>
</feature>
<keyword evidence="5 6" id="KW-0472">Membrane</keyword>
<keyword evidence="3 6" id="KW-0812">Transmembrane</keyword>
<name>A1RYC6_THEPD</name>
<evidence type="ECO:0000256" key="3">
    <source>
        <dbReference type="ARBA" id="ARBA00022692"/>
    </source>
</evidence>
<feature type="transmembrane region" description="Helical" evidence="6">
    <location>
        <begin position="200"/>
        <end position="221"/>
    </location>
</feature>
<gene>
    <name evidence="8" type="ordered locus">Tpen_0805</name>
</gene>
<proteinExistence type="predicted"/>
<dbReference type="PANTHER" id="PTHR35402:SF1">
    <property type="entry name" value="TYPE II SECRETION SYSTEM PROTEIN GSPF DOMAIN-CONTAINING PROTEIN"/>
    <property type="match status" value="1"/>
</dbReference>
<evidence type="ECO:0000256" key="6">
    <source>
        <dbReference type="SAM" id="Phobius"/>
    </source>
</evidence>
<reference evidence="9" key="1">
    <citation type="journal article" date="2008" name="J. Bacteriol.">
        <title>Genome sequence of Thermofilum pendens reveals an exceptional loss of biosynthetic pathways without genome reduction.</title>
        <authorList>
            <person name="Anderson I."/>
            <person name="Rodriguez J."/>
            <person name="Susanti D."/>
            <person name="Porat I."/>
            <person name="Reich C."/>
            <person name="Ulrich L.E."/>
            <person name="Elkins J.G."/>
            <person name="Mavromatis K."/>
            <person name="Lykidis A."/>
            <person name="Kim E."/>
            <person name="Thompson L.S."/>
            <person name="Nolan M."/>
            <person name="Land M."/>
            <person name="Copeland A."/>
            <person name="Lapidus A."/>
            <person name="Lucas S."/>
            <person name="Detter C."/>
            <person name="Zhulin I.B."/>
            <person name="Olsen G.J."/>
            <person name="Whitman W."/>
            <person name="Mukhopadhyay B."/>
            <person name="Bristow J."/>
            <person name="Kyrpides N."/>
        </authorList>
    </citation>
    <scope>NUCLEOTIDE SEQUENCE [LARGE SCALE GENOMIC DNA]</scope>
    <source>
        <strain evidence="9">DSM 2475 / Hrk 5</strain>
    </source>
</reference>
<evidence type="ECO:0000256" key="4">
    <source>
        <dbReference type="ARBA" id="ARBA00022989"/>
    </source>
</evidence>
<protein>
    <submittedName>
        <fullName evidence="8">Type II secretion system protein</fullName>
    </submittedName>
</protein>
<dbReference type="RefSeq" id="WP_011752471.1">
    <property type="nucleotide sequence ID" value="NC_008698.1"/>
</dbReference>
<dbReference type="OrthoDB" id="12374at2157"/>
<dbReference type="HOGENOM" id="CLU_082039_0_0_2"/>
<keyword evidence="9" id="KW-1185">Reference proteome</keyword>
<feature type="transmembrane region" description="Helical" evidence="6">
    <location>
        <begin position="273"/>
        <end position="290"/>
    </location>
</feature>
<dbReference type="Proteomes" id="UP000000641">
    <property type="component" value="Chromosome"/>
</dbReference>
<evidence type="ECO:0000313" key="8">
    <source>
        <dbReference type="EMBL" id="ABL78206.1"/>
    </source>
</evidence>
<feature type="transmembrane region" description="Helical" evidence="6">
    <location>
        <begin position="241"/>
        <end position="261"/>
    </location>
</feature>
<dbReference type="GeneID" id="4602136"/>
<dbReference type="eggNOG" id="arCOG01811">
    <property type="taxonomic scope" value="Archaea"/>
</dbReference>
<feature type="domain" description="Type II secretion system protein GspF" evidence="7">
    <location>
        <begin position="95"/>
        <end position="219"/>
    </location>
</feature>
<dbReference type="STRING" id="368408.Tpen_0805"/>
<dbReference type="InterPro" id="IPR018076">
    <property type="entry name" value="T2SS_GspF_dom"/>
</dbReference>
<evidence type="ECO:0000256" key="1">
    <source>
        <dbReference type="ARBA" id="ARBA00004651"/>
    </source>
</evidence>
<dbReference type="InterPro" id="IPR042094">
    <property type="entry name" value="T2SS_GspF_sf"/>
</dbReference>
<keyword evidence="2" id="KW-1003">Cell membrane</keyword>
<dbReference type="GO" id="GO:0005886">
    <property type="term" value="C:plasma membrane"/>
    <property type="evidence" value="ECO:0007669"/>
    <property type="project" value="UniProtKB-SubCell"/>
</dbReference>
<organism evidence="8 9">
    <name type="scientific">Thermofilum pendens (strain DSM 2475 / Hrk 5)</name>
    <dbReference type="NCBI Taxonomy" id="368408"/>
    <lineage>
        <taxon>Archaea</taxon>
        <taxon>Thermoproteota</taxon>
        <taxon>Thermoprotei</taxon>
        <taxon>Thermofilales</taxon>
        <taxon>Thermofilaceae</taxon>
        <taxon>Thermofilum</taxon>
    </lineage>
</organism>
<dbReference type="Gene3D" id="1.20.81.30">
    <property type="entry name" value="Type II secretion system (T2SS), domain F"/>
    <property type="match status" value="1"/>
</dbReference>
<dbReference type="AlphaFoldDB" id="A1RYC6"/>
<evidence type="ECO:0000313" key="9">
    <source>
        <dbReference type="Proteomes" id="UP000000641"/>
    </source>
</evidence>